<comment type="caution">
    <text evidence="2">The sequence shown here is derived from an EMBL/GenBank/DDBJ whole genome shotgun (WGS) entry which is preliminary data.</text>
</comment>
<dbReference type="InterPro" id="IPR036322">
    <property type="entry name" value="WD40_repeat_dom_sf"/>
</dbReference>
<evidence type="ECO:0000256" key="1">
    <source>
        <dbReference type="SAM" id="MobiDB-lite"/>
    </source>
</evidence>
<organism evidence="2 3">
    <name type="scientific">Rhizoctonia solani</name>
    <dbReference type="NCBI Taxonomy" id="456999"/>
    <lineage>
        <taxon>Eukaryota</taxon>
        <taxon>Fungi</taxon>
        <taxon>Dikarya</taxon>
        <taxon>Basidiomycota</taxon>
        <taxon>Agaricomycotina</taxon>
        <taxon>Agaricomycetes</taxon>
        <taxon>Cantharellales</taxon>
        <taxon>Ceratobasidiaceae</taxon>
        <taxon>Rhizoctonia</taxon>
    </lineage>
</organism>
<evidence type="ECO:0000313" key="2">
    <source>
        <dbReference type="EMBL" id="CAE6542055.1"/>
    </source>
</evidence>
<feature type="region of interest" description="Disordered" evidence="1">
    <location>
        <begin position="109"/>
        <end position="173"/>
    </location>
</feature>
<reference evidence="2" key="1">
    <citation type="submission" date="2021-01" db="EMBL/GenBank/DDBJ databases">
        <authorList>
            <person name="Kaushik A."/>
        </authorList>
    </citation>
    <scope>NUCLEOTIDE SEQUENCE</scope>
    <source>
        <strain evidence="2">AG2-2IIIB</strain>
    </source>
</reference>
<accession>A0A8H3DUI1</accession>
<dbReference type="Proteomes" id="UP000663843">
    <property type="component" value="Unassembled WGS sequence"/>
</dbReference>
<dbReference type="SUPFAM" id="SSF50978">
    <property type="entry name" value="WD40 repeat-like"/>
    <property type="match status" value="1"/>
</dbReference>
<protein>
    <submittedName>
        <fullName evidence="2">Uncharacterized protein</fullName>
    </submittedName>
</protein>
<dbReference type="EMBL" id="CAJMWT010010417">
    <property type="protein sequence ID" value="CAE6542055.1"/>
    <property type="molecule type" value="Genomic_DNA"/>
</dbReference>
<proteinExistence type="predicted"/>
<feature type="compositionally biased region" description="Basic residues" evidence="1">
    <location>
        <begin position="187"/>
        <end position="202"/>
    </location>
</feature>
<feature type="region of interest" description="Disordered" evidence="1">
    <location>
        <begin position="186"/>
        <end position="251"/>
    </location>
</feature>
<dbReference type="AlphaFoldDB" id="A0A8H3DUI1"/>
<evidence type="ECO:0000313" key="3">
    <source>
        <dbReference type="Proteomes" id="UP000663843"/>
    </source>
</evidence>
<name>A0A8H3DUI1_9AGAM</name>
<sequence>MPLPLTSTSLLSRSTASSRTSLTASSTYSAPSSLPDTFGVGPLFMWDSASSRRINSEVSSTLGARSTAGNTRTAATSLSVVSELICNPPPPSMTTSSWIMEKLESLSATRSSLTPSQSASNAAKNTSHRGRASTPEHMLGENEDEARLKDGDYDVDDGSVPESSDNELYFQQGNKRSIYVDDEAVVSKRKRTESKGRHKKSYPPKLAANSGSEEEPPAKRRKSQPKSSPVKKSGKGKRVIDDSSDDQASRGPERWTYVQVIDLLNGWVLIIHDTSVAPVKELFSFLLSLTILTRTQLLCGHIPPLGSLAKVPTTELSAIFISLQIWEKDLRSTIGYKLERLRADAGSSTTLGANTRSTRATSLQEGRVNMRPPGHLKMIDYGFGFEPPHPTEMASVITTVSAWLSGSNHGVEYVENWEAVDQQTPHLTTLVAAKSIPCTSVGIIDLENFYILTAVWRSNSTLILGASNGVVYEMVMNPKNPLHPVSMYAIIGPLHQQVRVIAFDATGVHTLLAIGHGTQVSIYAQTLQDHDWNKVDDILEPSHTRAGLVTSLLFFGKGGRKLFIGYAEEGWTIWEYGASTIRRVDPANYSGVCRVGQARLGPNQESIAITTLDQSIMTYRLGDHGPILESGHEYPLQVPLASNPILPIEHTLSGLILGGTSSGDVSIIKPPKDGGNVGALIRGIRQGDGHLIRAFAYYGPHVLVGSTTPKNQVMIKCFTDSQKFKGSARKRSSYKPFRLSLSDVLVVSKEGQKRTAVTIDHPTGVMAFIRSRDAKMFVVLTLFLWLIILSSDPPGGEAFRATHTPSLQKGVRVMGDNRHTQWILFGLRYFTRYAFHQSFSWGSWTGGVIYDFVKHIATLPVAIVKFTLVAISHWMCERVEIYRELGICPQIYYT</sequence>
<gene>
    <name evidence="2" type="ORF">RDB_LOCUS199553</name>
</gene>
<feature type="compositionally biased region" description="Polar residues" evidence="1">
    <location>
        <begin position="109"/>
        <end position="125"/>
    </location>
</feature>